<dbReference type="EMBL" id="VIGD01000002">
    <property type="protein sequence ID" value="TQE91977.1"/>
    <property type="molecule type" value="Genomic_DNA"/>
</dbReference>
<reference evidence="1 2" key="1">
    <citation type="submission" date="2019-06" db="EMBL/GenBank/DDBJ databases">
        <title>Genome sequence of Ureibacillus terrenus.</title>
        <authorList>
            <person name="Maclea K.S."/>
            <person name="Simoes M."/>
        </authorList>
    </citation>
    <scope>NUCLEOTIDE SEQUENCE [LARGE SCALE GENOMIC DNA]</scope>
    <source>
        <strain evidence="1 2">ATCC BAA-384</strain>
    </source>
</reference>
<dbReference type="RefSeq" id="WP_141601153.1">
    <property type="nucleotide sequence ID" value="NZ_VIGD01000002.1"/>
</dbReference>
<keyword evidence="2" id="KW-1185">Reference proteome</keyword>
<dbReference type="Proteomes" id="UP000315753">
    <property type="component" value="Unassembled WGS sequence"/>
</dbReference>
<dbReference type="OrthoDB" id="4827574at2"/>
<accession>A0A540V5E1</accession>
<protein>
    <submittedName>
        <fullName evidence="1">Uncharacterized protein</fullName>
    </submittedName>
</protein>
<organism evidence="1 2">
    <name type="scientific">Ureibacillus terrenus</name>
    <dbReference type="NCBI Taxonomy" id="118246"/>
    <lineage>
        <taxon>Bacteria</taxon>
        <taxon>Bacillati</taxon>
        <taxon>Bacillota</taxon>
        <taxon>Bacilli</taxon>
        <taxon>Bacillales</taxon>
        <taxon>Caryophanaceae</taxon>
        <taxon>Ureibacillus</taxon>
    </lineage>
</organism>
<proteinExistence type="predicted"/>
<gene>
    <name evidence="1" type="ORF">FKZ59_02485</name>
</gene>
<dbReference type="AlphaFoldDB" id="A0A540V5E1"/>
<sequence length="59" mass="6740">MNLKKLSEMAKKQNDIISDEMAKEMGFAQEVLETIKQVANNKALFGETKAAKKLILWRD</sequence>
<evidence type="ECO:0000313" key="1">
    <source>
        <dbReference type="EMBL" id="TQE91977.1"/>
    </source>
</evidence>
<comment type="caution">
    <text evidence="1">The sequence shown here is derived from an EMBL/GenBank/DDBJ whole genome shotgun (WGS) entry which is preliminary data.</text>
</comment>
<name>A0A540V5E1_9BACL</name>
<evidence type="ECO:0000313" key="2">
    <source>
        <dbReference type="Proteomes" id="UP000315753"/>
    </source>
</evidence>